<feature type="transmembrane region" description="Helical" evidence="1">
    <location>
        <begin position="12"/>
        <end position="33"/>
    </location>
</feature>
<dbReference type="InterPro" id="IPR011701">
    <property type="entry name" value="MFS"/>
</dbReference>
<feature type="transmembrane region" description="Helical" evidence="1">
    <location>
        <begin position="136"/>
        <end position="156"/>
    </location>
</feature>
<evidence type="ECO:0000256" key="1">
    <source>
        <dbReference type="SAM" id="Phobius"/>
    </source>
</evidence>
<feature type="transmembrane region" description="Helical" evidence="1">
    <location>
        <begin position="39"/>
        <end position="63"/>
    </location>
</feature>
<dbReference type="AlphaFoldDB" id="A0A9X3S5D0"/>
<feature type="transmembrane region" description="Helical" evidence="1">
    <location>
        <begin position="162"/>
        <end position="186"/>
    </location>
</feature>
<dbReference type="SUPFAM" id="SSF103473">
    <property type="entry name" value="MFS general substrate transporter"/>
    <property type="match status" value="1"/>
</dbReference>
<feature type="transmembrane region" description="Helical" evidence="1">
    <location>
        <begin position="331"/>
        <end position="354"/>
    </location>
</feature>
<keyword evidence="1" id="KW-0812">Transmembrane</keyword>
<feature type="transmembrane region" description="Helical" evidence="1">
    <location>
        <begin position="207"/>
        <end position="230"/>
    </location>
</feature>
<dbReference type="RefSeq" id="WP_270040706.1">
    <property type="nucleotide sequence ID" value="NZ_JAPDOD010000012.1"/>
</dbReference>
<feature type="transmembrane region" description="Helical" evidence="1">
    <location>
        <begin position="99"/>
        <end position="124"/>
    </location>
</feature>
<dbReference type="InterPro" id="IPR036259">
    <property type="entry name" value="MFS_trans_sf"/>
</dbReference>
<organism evidence="2 3">
    <name type="scientific">Solirubrobacter ginsenosidimutans</name>
    <dbReference type="NCBI Taxonomy" id="490573"/>
    <lineage>
        <taxon>Bacteria</taxon>
        <taxon>Bacillati</taxon>
        <taxon>Actinomycetota</taxon>
        <taxon>Thermoleophilia</taxon>
        <taxon>Solirubrobacterales</taxon>
        <taxon>Solirubrobacteraceae</taxon>
        <taxon>Solirubrobacter</taxon>
    </lineage>
</organism>
<feature type="transmembrane region" description="Helical" evidence="1">
    <location>
        <begin position="274"/>
        <end position="290"/>
    </location>
</feature>
<dbReference type="EMBL" id="JAPDOD010000012">
    <property type="protein sequence ID" value="MDA0161488.1"/>
    <property type="molecule type" value="Genomic_DNA"/>
</dbReference>
<evidence type="ECO:0000313" key="3">
    <source>
        <dbReference type="Proteomes" id="UP001149140"/>
    </source>
</evidence>
<keyword evidence="1" id="KW-1133">Transmembrane helix</keyword>
<dbReference type="Gene3D" id="1.20.1250.20">
    <property type="entry name" value="MFS general substrate transporter like domains"/>
    <property type="match status" value="1"/>
</dbReference>
<dbReference type="Proteomes" id="UP001149140">
    <property type="component" value="Unassembled WGS sequence"/>
</dbReference>
<feature type="transmembrane region" description="Helical" evidence="1">
    <location>
        <begin position="242"/>
        <end position="262"/>
    </location>
</feature>
<feature type="transmembrane region" description="Helical" evidence="1">
    <location>
        <begin position="360"/>
        <end position="384"/>
    </location>
</feature>
<dbReference type="Pfam" id="PF07690">
    <property type="entry name" value="MFS_1"/>
    <property type="match status" value="1"/>
</dbReference>
<keyword evidence="1" id="KW-0472">Membrane</keyword>
<name>A0A9X3S5D0_9ACTN</name>
<reference evidence="2" key="1">
    <citation type="submission" date="2022-10" db="EMBL/GenBank/DDBJ databases">
        <title>The WGS of Solirubrobacter ginsenosidimutans DSM 21036.</title>
        <authorList>
            <person name="Jiang Z."/>
        </authorList>
    </citation>
    <scope>NUCLEOTIDE SEQUENCE</scope>
    <source>
        <strain evidence="2">DSM 21036</strain>
    </source>
</reference>
<gene>
    <name evidence="2" type="ORF">OM076_14525</name>
</gene>
<dbReference type="GO" id="GO:0022857">
    <property type="term" value="F:transmembrane transporter activity"/>
    <property type="evidence" value="ECO:0007669"/>
    <property type="project" value="InterPro"/>
</dbReference>
<sequence>MLDLLRGGDSARLFVSSLVGRAPATALSLVLVLRTKELTGSFAAAGLASGSNALANAVCSPVLGRWLDRRGQPPILLVGAVVSALAMAAFAALPHGVSLAAILPCAVVAGAAMPPLGACLRTLWPLLLESPERLHAAFALDAAAIEVVYIAGPVLIAGALGAWSLSASAVACAVLLVLGTVVFATSPSSRGWRPGVREESGGALRAPGVRTLAVVFVLIGLAFGAIEVAVPAAADHAGSQGAASLLLGGWGLGSLVGGLFATRSAAPRDPVGRLCVYLTLLTCGHLLLALPSGLLVLGALLFLSGAVIAPSFGLAYGLVEGAAAAGTVTEAYTWLSTGLAGGIAAGAALAGVLAEGAGPSGGFLLAAFGAACAALTVGAARAALVPTPR</sequence>
<dbReference type="PANTHER" id="PTHR23542:SF1">
    <property type="entry name" value="MAJOR FACILITATOR SUPERFAMILY (MFS) PROFILE DOMAIN-CONTAINING PROTEIN"/>
    <property type="match status" value="1"/>
</dbReference>
<protein>
    <submittedName>
        <fullName evidence="2">MFS transporter</fullName>
    </submittedName>
</protein>
<feature type="transmembrane region" description="Helical" evidence="1">
    <location>
        <begin position="75"/>
        <end position="93"/>
    </location>
</feature>
<dbReference type="PANTHER" id="PTHR23542">
    <property type="match status" value="1"/>
</dbReference>
<proteinExistence type="predicted"/>
<accession>A0A9X3S5D0</accession>
<feature type="transmembrane region" description="Helical" evidence="1">
    <location>
        <begin position="296"/>
        <end position="319"/>
    </location>
</feature>
<evidence type="ECO:0000313" key="2">
    <source>
        <dbReference type="EMBL" id="MDA0161488.1"/>
    </source>
</evidence>
<comment type="caution">
    <text evidence="2">The sequence shown here is derived from an EMBL/GenBank/DDBJ whole genome shotgun (WGS) entry which is preliminary data.</text>
</comment>
<keyword evidence="3" id="KW-1185">Reference proteome</keyword>